<proteinExistence type="inferred from homology"/>
<keyword evidence="14 19" id="KW-0560">Oxidoreductase</keyword>
<dbReference type="Gene3D" id="3.30.43.10">
    <property type="entry name" value="Uridine Diphospho-n-acetylenolpyruvylglucosamine Reductase, domain 2"/>
    <property type="match status" value="1"/>
</dbReference>
<dbReference type="GO" id="GO:0008762">
    <property type="term" value="F:UDP-N-acetylmuramate dehydrogenase activity"/>
    <property type="evidence" value="ECO:0007669"/>
    <property type="project" value="UniProtKB-UniRule"/>
</dbReference>
<evidence type="ECO:0000256" key="5">
    <source>
        <dbReference type="ARBA" id="ARBA00012518"/>
    </source>
</evidence>
<comment type="caution">
    <text evidence="21">The sequence shown here is derived from an EMBL/GenBank/DDBJ whole genome shotgun (WGS) entry which is preliminary data.</text>
</comment>
<evidence type="ECO:0000256" key="8">
    <source>
        <dbReference type="ARBA" id="ARBA00022618"/>
    </source>
</evidence>
<name>A0A968GJS4_9SPIO</name>
<evidence type="ECO:0000256" key="14">
    <source>
        <dbReference type="ARBA" id="ARBA00023002"/>
    </source>
</evidence>
<reference evidence="21" key="1">
    <citation type="submission" date="2020-03" db="EMBL/GenBank/DDBJ databases">
        <title>Spirochaetal bacteria isolated from arthropods constitute a novel genus Entomospira genus novum within the order Spirochaetales.</title>
        <authorList>
            <person name="Grana-Miraglia L."/>
            <person name="Sikutova S."/>
            <person name="Fingerle V."/>
            <person name="Sing A."/>
            <person name="Castillo-Ramirez S."/>
            <person name="Margos G."/>
            <person name="Rudolf I."/>
        </authorList>
    </citation>
    <scope>NUCLEOTIDE SEQUENCE</scope>
    <source>
        <strain evidence="21">BR149</strain>
    </source>
</reference>
<evidence type="ECO:0000256" key="9">
    <source>
        <dbReference type="ARBA" id="ARBA00022630"/>
    </source>
</evidence>
<dbReference type="InterPro" id="IPR036635">
    <property type="entry name" value="MurB_C_sf"/>
</dbReference>
<dbReference type="GO" id="GO:0071555">
    <property type="term" value="P:cell wall organization"/>
    <property type="evidence" value="ECO:0007669"/>
    <property type="project" value="UniProtKB-KW"/>
</dbReference>
<evidence type="ECO:0000313" key="22">
    <source>
        <dbReference type="Proteomes" id="UP000778951"/>
    </source>
</evidence>
<dbReference type="InterPro" id="IPR016166">
    <property type="entry name" value="FAD-bd_PCMH"/>
</dbReference>
<dbReference type="GO" id="GO:0071949">
    <property type="term" value="F:FAD binding"/>
    <property type="evidence" value="ECO:0007669"/>
    <property type="project" value="InterPro"/>
</dbReference>
<evidence type="ECO:0000256" key="18">
    <source>
        <dbReference type="ARBA" id="ARBA00048914"/>
    </source>
</evidence>
<keyword evidence="7 19" id="KW-0963">Cytoplasm</keyword>
<dbReference type="Gene3D" id="3.30.465.10">
    <property type="match status" value="1"/>
</dbReference>
<dbReference type="GO" id="GO:0005829">
    <property type="term" value="C:cytosol"/>
    <property type="evidence" value="ECO:0007669"/>
    <property type="project" value="TreeGrafter"/>
</dbReference>
<dbReference type="Pfam" id="PF02873">
    <property type="entry name" value="MurB_C"/>
    <property type="match status" value="1"/>
</dbReference>
<evidence type="ECO:0000256" key="2">
    <source>
        <dbReference type="ARBA" id="ARBA00003921"/>
    </source>
</evidence>
<dbReference type="SUPFAM" id="SSF56176">
    <property type="entry name" value="FAD-binding/transporter-associated domain-like"/>
    <property type="match status" value="1"/>
</dbReference>
<keyword evidence="12 19" id="KW-0133">Cell shape</keyword>
<evidence type="ECO:0000256" key="10">
    <source>
        <dbReference type="ARBA" id="ARBA00022827"/>
    </source>
</evidence>
<evidence type="ECO:0000256" key="7">
    <source>
        <dbReference type="ARBA" id="ARBA00022490"/>
    </source>
</evidence>
<dbReference type="PANTHER" id="PTHR21071">
    <property type="entry name" value="UDP-N-ACETYLENOLPYRUVOYLGLUCOSAMINE REDUCTASE"/>
    <property type="match status" value="1"/>
</dbReference>
<dbReference type="GO" id="GO:0008360">
    <property type="term" value="P:regulation of cell shape"/>
    <property type="evidence" value="ECO:0007669"/>
    <property type="project" value="UniProtKB-KW"/>
</dbReference>
<dbReference type="NCBIfam" id="NF010480">
    <property type="entry name" value="PRK13905.1"/>
    <property type="match status" value="1"/>
</dbReference>
<keyword evidence="9 19" id="KW-0285">Flavoprotein</keyword>
<dbReference type="InterPro" id="IPR003170">
    <property type="entry name" value="MurB"/>
</dbReference>
<comment type="catalytic activity">
    <reaction evidence="18 19">
        <text>UDP-N-acetyl-alpha-D-muramate + NADP(+) = UDP-N-acetyl-3-O-(1-carboxyvinyl)-alpha-D-glucosamine + NADPH + H(+)</text>
        <dbReference type="Rhea" id="RHEA:12248"/>
        <dbReference type="ChEBI" id="CHEBI:15378"/>
        <dbReference type="ChEBI" id="CHEBI:57783"/>
        <dbReference type="ChEBI" id="CHEBI:58349"/>
        <dbReference type="ChEBI" id="CHEBI:68483"/>
        <dbReference type="ChEBI" id="CHEBI:70757"/>
        <dbReference type="EC" id="1.3.1.98"/>
    </reaction>
</comment>
<dbReference type="GO" id="GO:0009252">
    <property type="term" value="P:peptidoglycan biosynthetic process"/>
    <property type="evidence" value="ECO:0007669"/>
    <property type="project" value="UniProtKB-UniRule"/>
</dbReference>
<dbReference type="InterPro" id="IPR011601">
    <property type="entry name" value="MurB_C"/>
</dbReference>
<dbReference type="AlphaFoldDB" id="A0A968GJS4"/>
<keyword evidence="22" id="KW-1185">Reference proteome</keyword>
<keyword evidence="13 19" id="KW-0573">Peptidoglycan synthesis</keyword>
<dbReference type="RefSeq" id="WP_167696043.1">
    <property type="nucleotide sequence ID" value="NZ_CP118181.1"/>
</dbReference>
<evidence type="ECO:0000256" key="13">
    <source>
        <dbReference type="ARBA" id="ARBA00022984"/>
    </source>
</evidence>
<dbReference type="InterPro" id="IPR016169">
    <property type="entry name" value="FAD-bd_PCMH_sub2"/>
</dbReference>
<dbReference type="SUPFAM" id="SSF56194">
    <property type="entry name" value="Uridine diphospho-N-Acetylenolpyruvylglucosamine reductase, MurB, C-terminal domain"/>
    <property type="match status" value="1"/>
</dbReference>
<dbReference type="InterPro" id="IPR036318">
    <property type="entry name" value="FAD-bd_PCMH-like_sf"/>
</dbReference>
<keyword evidence="11 19" id="KW-0521">NADP</keyword>
<sequence>MSLRTHRQAIIEQARITSQEYTLQAPLKERTWFKVGGKADLLIHTQEHTKIARVMALAHQYAVPLFFLGDGSNLVISDEGIEGIVIDTQALSAHQTPTRLTNDRIKAPAGILMEQLVLWSVEQQLEGLTPFYGLPGTLGGALFMNARCYDAEMADILVDITILNERGEREVIPFKPEQWEYKVSPLQHRLALVIEATLSLKASTQSIEALRQHAQSFKDDRTQKGHFAYPCGGSTFKNNRAFGKPSGQIIDGCSLKGYAIGGASVSQFHANIVINQNNAKASEIYQLVAHIKDEVLRQTGHMLEPEVLFVGRNFPLL</sequence>
<keyword evidence="10 19" id="KW-0274">FAD</keyword>
<dbReference type="Pfam" id="PF01565">
    <property type="entry name" value="FAD_binding_4"/>
    <property type="match status" value="1"/>
</dbReference>
<feature type="active site" description="Proton donor" evidence="19">
    <location>
        <position position="234"/>
    </location>
</feature>
<evidence type="ECO:0000256" key="15">
    <source>
        <dbReference type="ARBA" id="ARBA00023306"/>
    </source>
</evidence>
<comment type="caution">
    <text evidence="19">Lacks conserved residue(s) required for the propagation of feature annotation.</text>
</comment>
<gene>
    <name evidence="19 21" type="primary">murB</name>
    <name evidence="21" type="ORF">HCT48_07120</name>
</gene>
<evidence type="ECO:0000256" key="3">
    <source>
        <dbReference type="ARBA" id="ARBA00004496"/>
    </source>
</evidence>
<keyword evidence="15 19" id="KW-0131">Cell cycle</keyword>
<comment type="cofactor">
    <cofactor evidence="1 19">
        <name>FAD</name>
        <dbReference type="ChEBI" id="CHEBI:57692"/>
    </cofactor>
</comment>
<evidence type="ECO:0000259" key="20">
    <source>
        <dbReference type="PROSITE" id="PS51387"/>
    </source>
</evidence>
<dbReference type="EC" id="1.3.1.98" evidence="5 19"/>
<comment type="function">
    <text evidence="2 19">Cell wall formation.</text>
</comment>
<dbReference type="HAMAP" id="MF_00037">
    <property type="entry name" value="MurB"/>
    <property type="match status" value="1"/>
</dbReference>
<evidence type="ECO:0000313" key="21">
    <source>
        <dbReference type="EMBL" id="NIZ69975.1"/>
    </source>
</evidence>
<evidence type="ECO:0000256" key="17">
    <source>
        <dbReference type="ARBA" id="ARBA00031026"/>
    </source>
</evidence>
<feature type="domain" description="FAD-binding PCMH-type" evidence="20">
    <location>
        <begin position="35"/>
        <end position="203"/>
    </location>
</feature>
<dbReference type="Gene3D" id="3.90.78.10">
    <property type="entry name" value="UDP-N-acetylenolpyruvoylglucosamine reductase, C-terminal domain"/>
    <property type="match status" value="1"/>
</dbReference>
<evidence type="ECO:0000256" key="19">
    <source>
        <dbReference type="HAMAP-Rule" id="MF_00037"/>
    </source>
</evidence>
<dbReference type="PANTHER" id="PTHR21071:SF4">
    <property type="entry name" value="UDP-N-ACETYLENOLPYRUVOYLGLUCOSAMINE REDUCTASE"/>
    <property type="match status" value="1"/>
</dbReference>
<evidence type="ECO:0000256" key="11">
    <source>
        <dbReference type="ARBA" id="ARBA00022857"/>
    </source>
</evidence>
<feature type="active site" evidence="19">
    <location>
        <position position="306"/>
    </location>
</feature>
<comment type="subcellular location">
    <subcellularLocation>
        <location evidence="3 19">Cytoplasm</location>
    </subcellularLocation>
</comment>
<keyword evidence="8 19" id="KW-0132">Cell division</keyword>
<evidence type="ECO:0000256" key="1">
    <source>
        <dbReference type="ARBA" id="ARBA00001974"/>
    </source>
</evidence>
<evidence type="ECO:0000256" key="6">
    <source>
        <dbReference type="ARBA" id="ARBA00015188"/>
    </source>
</evidence>
<comment type="pathway">
    <text evidence="4 19">Cell wall biogenesis; peptidoglycan biosynthesis.</text>
</comment>
<keyword evidence="16 19" id="KW-0961">Cell wall biogenesis/degradation</keyword>
<evidence type="ECO:0000256" key="12">
    <source>
        <dbReference type="ARBA" id="ARBA00022960"/>
    </source>
</evidence>
<dbReference type="GO" id="GO:0051301">
    <property type="term" value="P:cell division"/>
    <property type="evidence" value="ECO:0007669"/>
    <property type="project" value="UniProtKB-KW"/>
</dbReference>
<accession>A0A968GJS4</accession>
<dbReference type="PROSITE" id="PS51387">
    <property type="entry name" value="FAD_PCMH"/>
    <property type="match status" value="1"/>
</dbReference>
<protein>
    <recommendedName>
        <fullName evidence="6 19">UDP-N-acetylenolpyruvoylglucosamine reductase</fullName>
        <ecNumber evidence="5 19">1.3.1.98</ecNumber>
    </recommendedName>
    <alternativeName>
        <fullName evidence="17 19">UDP-N-acetylmuramate dehydrogenase</fullName>
    </alternativeName>
</protein>
<dbReference type="InterPro" id="IPR006094">
    <property type="entry name" value="Oxid_FAD_bind_N"/>
</dbReference>
<comment type="similarity">
    <text evidence="19">Belongs to the MurB family.</text>
</comment>
<dbReference type="EMBL" id="JAATLM010000001">
    <property type="protein sequence ID" value="NIZ69975.1"/>
    <property type="molecule type" value="Genomic_DNA"/>
</dbReference>
<dbReference type="NCBIfam" id="TIGR00179">
    <property type="entry name" value="murB"/>
    <property type="match status" value="1"/>
</dbReference>
<organism evidence="21 22">
    <name type="scientific">Entomospira culicis</name>
    <dbReference type="NCBI Taxonomy" id="2719989"/>
    <lineage>
        <taxon>Bacteria</taxon>
        <taxon>Pseudomonadati</taxon>
        <taxon>Spirochaetota</taxon>
        <taxon>Spirochaetia</taxon>
        <taxon>Spirochaetales</taxon>
        <taxon>Spirochaetaceae</taxon>
        <taxon>Entomospira</taxon>
    </lineage>
</organism>
<dbReference type="Proteomes" id="UP000778951">
    <property type="component" value="Unassembled WGS sequence"/>
</dbReference>
<dbReference type="InterPro" id="IPR016167">
    <property type="entry name" value="FAD-bd_PCMH_sub1"/>
</dbReference>
<evidence type="ECO:0000256" key="16">
    <source>
        <dbReference type="ARBA" id="ARBA00023316"/>
    </source>
</evidence>
<evidence type="ECO:0000256" key="4">
    <source>
        <dbReference type="ARBA" id="ARBA00004752"/>
    </source>
</evidence>